<dbReference type="Proteomes" id="UP001081283">
    <property type="component" value="Unassembled WGS sequence"/>
</dbReference>
<evidence type="ECO:0000313" key="3">
    <source>
        <dbReference type="EMBL" id="MCY0096745.1"/>
    </source>
</evidence>
<gene>
    <name evidence="3" type="ORF">OEG82_22420</name>
</gene>
<dbReference type="InterPro" id="IPR038404">
    <property type="entry name" value="TRAP_DctP_sf"/>
</dbReference>
<dbReference type="PANTHER" id="PTHR33376">
    <property type="match status" value="1"/>
</dbReference>
<feature type="signal peptide" evidence="2">
    <location>
        <begin position="1"/>
        <end position="21"/>
    </location>
</feature>
<dbReference type="Pfam" id="PF03480">
    <property type="entry name" value="DctP"/>
    <property type="match status" value="1"/>
</dbReference>
<keyword evidence="4" id="KW-1185">Reference proteome</keyword>
<dbReference type="RefSeq" id="WP_267614570.1">
    <property type="nucleotide sequence ID" value="NZ_JAOVZQ010000001.1"/>
</dbReference>
<evidence type="ECO:0000313" key="4">
    <source>
        <dbReference type="Proteomes" id="UP001081283"/>
    </source>
</evidence>
<dbReference type="NCBIfam" id="NF037995">
    <property type="entry name" value="TRAP_S1"/>
    <property type="match status" value="1"/>
</dbReference>
<dbReference type="CDD" id="cd13665">
    <property type="entry name" value="PBP2_TRAP_Dctp3_4"/>
    <property type="match status" value="1"/>
</dbReference>
<sequence length="344" mass="37651">MRKILSAAMAALLATTTMAFAAPVTLKLAHFWPMGAGPHKDFTVNWTNEITECSGGEITFEFYTAGTQLGNVTKLEDVLRAGLVDVAHGLNHLPRNRFTTATIMDTPLLAKSAYANSMTLWTLFEEGLISKPYDGIKVLALHAHNAGLIHTKEKAVKTPDDLKGMRIRAPSPAAAMMLEELGAVPVGVPPGDTYEVISKGTADGTIFPWEGVAAFKLAEILDYSSDLKLNAASFWFAMNENKYNSLSDSQRKCVDDASGEKLVKQTGAYWDTWDAPGLEQTKAEGSEIFVPDEAQQAAWTEAMKPVIAKYHESLKADGFDNVEETYARAQELMAEYQAEYEAQK</sequence>
<dbReference type="InterPro" id="IPR018389">
    <property type="entry name" value="DctP_fam"/>
</dbReference>
<evidence type="ECO:0000256" key="1">
    <source>
        <dbReference type="ARBA" id="ARBA00022729"/>
    </source>
</evidence>
<feature type="chain" id="PRO_5045917271" evidence="2">
    <location>
        <begin position="22"/>
        <end position="344"/>
    </location>
</feature>
<accession>A0ABT3YLH0</accession>
<protein>
    <submittedName>
        <fullName evidence="3">TRAP transporter substrate-binding protein</fullName>
    </submittedName>
</protein>
<dbReference type="Gene3D" id="3.40.190.170">
    <property type="entry name" value="Bacterial extracellular solute-binding protein, family 7"/>
    <property type="match status" value="1"/>
</dbReference>
<organism evidence="3 4">
    <name type="scientific">Hoeflea ulvae</name>
    <dbReference type="NCBI Taxonomy" id="2983764"/>
    <lineage>
        <taxon>Bacteria</taxon>
        <taxon>Pseudomonadati</taxon>
        <taxon>Pseudomonadota</taxon>
        <taxon>Alphaproteobacteria</taxon>
        <taxon>Hyphomicrobiales</taxon>
        <taxon>Rhizobiaceae</taxon>
        <taxon>Hoeflea</taxon>
    </lineage>
</organism>
<reference evidence="3" key="1">
    <citation type="submission" date="2022-10" db="EMBL/GenBank/DDBJ databases">
        <title>Hoeflea sp. J2-29, isolated from marine algae.</title>
        <authorList>
            <person name="Kristyanto S."/>
            <person name="Kim J.M."/>
            <person name="Jeon C.O."/>
        </authorList>
    </citation>
    <scope>NUCLEOTIDE SEQUENCE</scope>
    <source>
        <strain evidence="3">J2-29</strain>
    </source>
</reference>
<proteinExistence type="predicted"/>
<dbReference type="PANTHER" id="PTHR33376:SF15">
    <property type="entry name" value="BLL6794 PROTEIN"/>
    <property type="match status" value="1"/>
</dbReference>
<keyword evidence="1 2" id="KW-0732">Signal</keyword>
<dbReference type="EMBL" id="JAOVZQ010000001">
    <property type="protein sequence ID" value="MCY0096745.1"/>
    <property type="molecule type" value="Genomic_DNA"/>
</dbReference>
<name>A0ABT3YLH0_9HYPH</name>
<comment type="caution">
    <text evidence="3">The sequence shown here is derived from an EMBL/GenBank/DDBJ whole genome shotgun (WGS) entry which is preliminary data.</text>
</comment>
<evidence type="ECO:0000256" key="2">
    <source>
        <dbReference type="SAM" id="SignalP"/>
    </source>
</evidence>